<evidence type="ECO:0000313" key="1">
    <source>
        <dbReference type="EMBL" id="MDG5754992.1"/>
    </source>
</evidence>
<dbReference type="SUPFAM" id="SSF82784">
    <property type="entry name" value="OsmC-like"/>
    <property type="match status" value="1"/>
</dbReference>
<proteinExistence type="predicted"/>
<name>A0ABT6H8M3_9BACI</name>
<dbReference type="RefSeq" id="WP_124565867.1">
    <property type="nucleotide sequence ID" value="NZ_JARRRY010000015.1"/>
</dbReference>
<dbReference type="InterPro" id="IPR003718">
    <property type="entry name" value="OsmC/Ohr_fam"/>
</dbReference>
<reference evidence="1 2" key="1">
    <citation type="submission" date="2023-04" db="EMBL/GenBank/DDBJ databases">
        <title>Ectobacillus antri isolated from activated sludge.</title>
        <authorList>
            <person name="Yan P."/>
            <person name="Liu X."/>
        </authorList>
    </citation>
    <scope>NUCLEOTIDE SEQUENCE [LARGE SCALE GENOMIC DNA]</scope>
    <source>
        <strain evidence="1 2">C18H</strain>
    </source>
</reference>
<organism evidence="1 2">
    <name type="scientific">Ectobacillus antri</name>
    <dbReference type="NCBI Taxonomy" id="2486280"/>
    <lineage>
        <taxon>Bacteria</taxon>
        <taxon>Bacillati</taxon>
        <taxon>Bacillota</taxon>
        <taxon>Bacilli</taxon>
        <taxon>Bacillales</taxon>
        <taxon>Bacillaceae</taxon>
        <taxon>Ectobacillus</taxon>
    </lineage>
</organism>
<gene>
    <name evidence="1" type="ORF">P6P90_13595</name>
</gene>
<dbReference type="Pfam" id="PF02566">
    <property type="entry name" value="OsmC"/>
    <property type="match status" value="1"/>
</dbReference>
<dbReference type="PANTHER" id="PTHR34352:SF1">
    <property type="entry name" value="PROTEIN YHFA"/>
    <property type="match status" value="1"/>
</dbReference>
<dbReference type="PANTHER" id="PTHR34352">
    <property type="entry name" value="PROTEIN YHFA"/>
    <property type="match status" value="1"/>
</dbReference>
<dbReference type="Gene3D" id="3.30.300.20">
    <property type="match status" value="1"/>
</dbReference>
<comment type="caution">
    <text evidence="1">The sequence shown here is derived from an EMBL/GenBank/DDBJ whole genome shotgun (WGS) entry which is preliminary data.</text>
</comment>
<keyword evidence="2" id="KW-1185">Reference proteome</keyword>
<evidence type="ECO:0000313" key="2">
    <source>
        <dbReference type="Proteomes" id="UP001218246"/>
    </source>
</evidence>
<dbReference type="InterPro" id="IPR036102">
    <property type="entry name" value="OsmC/Ohrsf"/>
</dbReference>
<sequence>MIFRMRDVGFETETEYGTLQVAGNSEYGFRPYQLMAASIAVCSGGVMRTILDKKRISYEDITMEAHIERNEKEANRITKIAVHFTIKADISEEQMHKVMELTTKNCSMVQSVKDSIEIVETFQIVK</sequence>
<dbReference type="Proteomes" id="UP001218246">
    <property type="component" value="Unassembled WGS sequence"/>
</dbReference>
<dbReference type="EMBL" id="JARULN010000016">
    <property type="protein sequence ID" value="MDG5754992.1"/>
    <property type="molecule type" value="Genomic_DNA"/>
</dbReference>
<protein>
    <submittedName>
        <fullName evidence="1">OsmC family protein</fullName>
    </submittedName>
</protein>
<accession>A0ABT6H8M3</accession>
<dbReference type="InterPro" id="IPR015946">
    <property type="entry name" value="KH_dom-like_a/b"/>
</dbReference>